<dbReference type="PANTHER" id="PTHR32552:SF81">
    <property type="entry name" value="TONB-DEPENDENT OUTER MEMBRANE RECEPTOR"/>
    <property type="match status" value="1"/>
</dbReference>
<evidence type="ECO:0000256" key="12">
    <source>
        <dbReference type="PROSITE-ProRule" id="PRU01360"/>
    </source>
</evidence>
<keyword evidence="2 12" id="KW-0813">Transport</keyword>
<keyword evidence="6" id="KW-0732">Signal</keyword>
<dbReference type="AlphaFoldDB" id="B2IBM3"/>
<evidence type="ECO:0000256" key="3">
    <source>
        <dbReference type="ARBA" id="ARBA00022452"/>
    </source>
</evidence>
<evidence type="ECO:0000256" key="11">
    <source>
        <dbReference type="ARBA" id="ARBA00023237"/>
    </source>
</evidence>
<proteinExistence type="inferred from homology"/>
<protein>
    <submittedName>
        <fullName evidence="17">TonB-dependent receptor</fullName>
    </submittedName>
</protein>
<evidence type="ECO:0000256" key="6">
    <source>
        <dbReference type="ARBA" id="ARBA00022729"/>
    </source>
</evidence>
<dbReference type="eggNOG" id="COG4774">
    <property type="taxonomic scope" value="Bacteria"/>
</dbReference>
<evidence type="ECO:0000313" key="18">
    <source>
        <dbReference type="Proteomes" id="UP000001695"/>
    </source>
</evidence>
<dbReference type="InterPro" id="IPR012910">
    <property type="entry name" value="Plug_dom"/>
</dbReference>
<dbReference type="EMBL" id="CP001016">
    <property type="protein sequence ID" value="ACB96649.1"/>
    <property type="molecule type" value="Genomic_DNA"/>
</dbReference>
<evidence type="ECO:0000256" key="4">
    <source>
        <dbReference type="ARBA" id="ARBA00022496"/>
    </source>
</evidence>
<dbReference type="Gene3D" id="2.40.170.20">
    <property type="entry name" value="TonB-dependent receptor, beta-barrel domain"/>
    <property type="match status" value="1"/>
</dbReference>
<dbReference type="PROSITE" id="PS01156">
    <property type="entry name" value="TONB_DEPENDENT_REC_2"/>
    <property type="match status" value="1"/>
</dbReference>
<keyword evidence="5 12" id="KW-0812">Transmembrane</keyword>
<name>B2IBM3_BEII9</name>
<dbReference type="HOGENOM" id="CLU_008287_15_0_5"/>
<feature type="short sequence motif" description="TonB C-terminal box" evidence="13">
    <location>
        <begin position="818"/>
        <end position="835"/>
    </location>
</feature>
<evidence type="ECO:0000256" key="5">
    <source>
        <dbReference type="ARBA" id="ARBA00022692"/>
    </source>
</evidence>
<keyword evidence="11 12" id="KW-0998">Cell outer membrane</keyword>
<evidence type="ECO:0000259" key="16">
    <source>
        <dbReference type="Pfam" id="PF07715"/>
    </source>
</evidence>
<dbReference type="GO" id="GO:0006826">
    <property type="term" value="P:iron ion transport"/>
    <property type="evidence" value="ECO:0007669"/>
    <property type="project" value="UniProtKB-KW"/>
</dbReference>
<feature type="domain" description="TonB-dependent receptor plug" evidence="16">
    <location>
        <begin position="94"/>
        <end position="203"/>
    </location>
</feature>
<evidence type="ECO:0000313" key="17">
    <source>
        <dbReference type="EMBL" id="ACB96649.1"/>
    </source>
</evidence>
<dbReference type="GO" id="GO:0009279">
    <property type="term" value="C:cell outer membrane"/>
    <property type="evidence" value="ECO:0007669"/>
    <property type="project" value="UniProtKB-SubCell"/>
</dbReference>
<dbReference type="Pfam" id="PF00593">
    <property type="entry name" value="TonB_dep_Rec_b-barrel"/>
    <property type="match status" value="1"/>
</dbReference>
<dbReference type="InterPro" id="IPR000531">
    <property type="entry name" value="Beta-barrel_TonB"/>
</dbReference>
<evidence type="ECO:0000256" key="9">
    <source>
        <dbReference type="ARBA" id="ARBA00023077"/>
    </source>
</evidence>
<dbReference type="InterPro" id="IPR010917">
    <property type="entry name" value="TonB_rcpt_CS"/>
</dbReference>
<dbReference type="Proteomes" id="UP000001695">
    <property type="component" value="Chromosome"/>
</dbReference>
<gene>
    <name evidence="17" type="ordered locus">Bind_3088</name>
</gene>
<dbReference type="STRING" id="395963.Bind_3088"/>
<evidence type="ECO:0000256" key="8">
    <source>
        <dbReference type="ARBA" id="ARBA00023065"/>
    </source>
</evidence>
<dbReference type="PROSITE" id="PS52016">
    <property type="entry name" value="TONB_DEPENDENT_REC_3"/>
    <property type="match status" value="1"/>
</dbReference>
<reference evidence="17 18" key="2">
    <citation type="journal article" date="2010" name="J. Bacteriol.">
        <title>Complete genome sequence of Beijerinckia indica subsp. indica.</title>
        <authorList>
            <person name="Tamas I."/>
            <person name="Dedysh S.N."/>
            <person name="Liesack W."/>
            <person name="Stott M.B."/>
            <person name="Alam M."/>
            <person name="Murrell J.C."/>
            <person name="Dunfield P.F."/>
        </authorList>
    </citation>
    <scope>NUCLEOTIDE SEQUENCE [LARGE SCALE GENOMIC DNA]</scope>
    <source>
        <strain evidence="18">ATCC 9039 / DSM 1715 / NCIMB 8712</strain>
    </source>
</reference>
<comment type="subcellular location">
    <subcellularLocation>
        <location evidence="1 12">Cell outer membrane</location>
        <topology evidence="1 12">Multi-pass membrane protein</topology>
    </subcellularLocation>
</comment>
<evidence type="ECO:0000256" key="10">
    <source>
        <dbReference type="ARBA" id="ARBA00023136"/>
    </source>
</evidence>
<evidence type="ECO:0000256" key="14">
    <source>
        <dbReference type="RuleBase" id="RU003357"/>
    </source>
</evidence>
<dbReference type="PANTHER" id="PTHR32552">
    <property type="entry name" value="FERRICHROME IRON RECEPTOR-RELATED"/>
    <property type="match status" value="1"/>
</dbReference>
<keyword evidence="8" id="KW-0406">Ion transport</keyword>
<sequence length="835" mass="90778">MKTLYTSYNDDPQSKLLAQVNRELIAIKAERRHWPNGTRRSLNHCLAISHLWTGLCLSQSVLAQQASSTQATPSGAQLQVEDVQVIGSNQVDQNQNVPIPITTISASQIQATHVFNLRQIAAQVPSLQIQGFNPRNATLTIRGLGSNTGIVNSGLEQGVGIYIDGVYYARPAITVFDLWDLSGVEVLRGPQGTAFGKNATAGAINISTELPTFARTMKADFSVGNWGYTQFRGAVSSRIADSDFAFRLAGYVTNRNGNIYNSTHHEYWNDLHSGGVKAQILFEPSEDLRVRVIGDYNAQKEESGFSIIKQALPTTLANGSSVVGYYEKAARFPDYNAVIANPSDRVTPIDSDHTLVMNTGGISVQADAKIFDAHRLTSITAFRWWGWNSSLDGDSLGLPIQTAANLPTFQRQVSQEIRLASPEGGALDGHLDYTLGFFYFWQHNREHQYNAWGQAASTWYLGANAPISALNGLTSLGDISSTTNSYSGFGQATFHILPDFDLTAGLRYNDDVKNGTYNAWQGNNAVPIAQLPAAYQASAASLRNNLAPTTAYSAFAESGNFSGTAKLSYRFNDQLFGYASYAHGFIGPGLNLTPVTGTSGISPVVAPETVDSYEVGVKTDWLDHRLSLNANLFLQLADNYQASTYAYIGSRYVSYIGNVGRIRTRGFEIDSHAQITDDLTATFSATYNDATFLSYPKAQCPFAYSYLSTCDLSGQPLTGVSRFALFLGAEYKHSIGHYADQDIIGYIGGDLTYRSSFFSTLNDDPFGLVPAYSVIGLHAGFRTQDGNYDVAFWVKNLANTTYYAQISVGSSSAVPVATAILGDPRQVGMTISAKF</sequence>
<evidence type="ECO:0000256" key="7">
    <source>
        <dbReference type="ARBA" id="ARBA00023004"/>
    </source>
</evidence>
<keyword evidence="4" id="KW-0410">Iron transport</keyword>
<keyword evidence="18" id="KW-1185">Reference proteome</keyword>
<dbReference type="SUPFAM" id="SSF56935">
    <property type="entry name" value="Porins"/>
    <property type="match status" value="1"/>
</dbReference>
<reference evidence="18" key="1">
    <citation type="submission" date="2008-03" db="EMBL/GenBank/DDBJ databases">
        <title>Complete sequence of chromosome of Beijerinckia indica subsp. indica ATCC 9039.</title>
        <authorList>
            <consortium name="US DOE Joint Genome Institute"/>
            <person name="Copeland A."/>
            <person name="Lucas S."/>
            <person name="Lapidus A."/>
            <person name="Glavina del Rio T."/>
            <person name="Dalin E."/>
            <person name="Tice H."/>
            <person name="Bruce D."/>
            <person name="Goodwin L."/>
            <person name="Pitluck S."/>
            <person name="LaButti K."/>
            <person name="Schmutz J."/>
            <person name="Larimer F."/>
            <person name="Land M."/>
            <person name="Hauser L."/>
            <person name="Kyrpides N."/>
            <person name="Mikhailova N."/>
            <person name="Dunfield P.F."/>
            <person name="Dedysh S.N."/>
            <person name="Liesack W."/>
            <person name="Saw J.H."/>
            <person name="Alam M."/>
            <person name="Chen Y."/>
            <person name="Murrell J.C."/>
            <person name="Richardson P."/>
        </authorList>
    </citation>
    <scope>NUCLEOTIDE SEQUENCE [LARGE SCALE GENOMIC DNA]</scope>
    <source>
        <strain evidence="18">ATCC 9039 / DSM 1715 / NCIMB 8712</strain>
    </source>
</reference>
<keyword evidence="7" id="KW-0408">Iron</keyword>
<dbReference type="Pfam" id="PF07715">
    <property type="entry name" value="Plug"/>
    <property type="match status" value="1"/>
</dbReference>
<evidence type="ECO:0000256" key="1">
    <source>
        <dbReference type="ARBA" id="ARBA00004571"/>
    </source>
</evidence>
<keyword evidence="3 12" id="KW-1134">Transmembrane beta strand</keyword>
<keyword evidence="10 12" id="KW-0472">Membrane</keyword>
<comment type="similarity">
    <text evidence="12 14">Belongs to the TonB-dependent receptor family.</text>
</comment>
<dbReference type="InterPro" id="IPR036942">
    <property type="entry name" value="Beta-barrel_TonB_sf"/>
</dbReference>
<feature type="domain" description="TonB-dependent receptor-like beta-barrel" evidence="15">
    <location>
        <begin position="387"/>
        <end position="797"/>
    </location>
</feature>
<keyword evidence="17" id="KW-0675">Receptor</keyword>
<dbReference type="OrthoDB" id="9760333at2"/>
<dbReference type="CDD" id="cd01347">
    <property type="entry name" value="ligand_gated_channel"/>
    <property type="match status" value="1"/>
</dbReference>
<dbReference type="RefSeq" id="WP_012385997.1">
    <property type="nucleotide sequence ID" value="NC_010581.1"/>
</dbReference>
<accession>B2IBM3</accession>
<evidence type="ECO:0000259" key="15">
    <source>
        <dbReference type="Pfam" id="PF00593"/>
    </source>
</evidence>
<evidence type="ECO:0000256" key="2">
    <source>
        <dbReference type="ARBA" id="ARBA00022448"/>
    </source>
</evidence>
<dbReference type="KEGG" id="bid:Bind_3088"/>
<keyword evidence="9 14" id="KW-0798">TonB box</keyword>
<organism evidence="17 18">
    <name type="scientific">Beijerinckia indica subsp. indica (strain ATCC 9039 / DSM 1715 / NCIMB 8712)</name>
    <dbReference type="NCBI Taxonomy" id="395963"/>
    <lineage>
        <taxon>Bacteria</taxon>
        <taxon>Pseudomonadati</taxon>
        <taxon>Pseudomonadota</taxon>
        <taxon>Alphaproteobacteria</taxon>
        <taxon>Hyphomicrobiales</taxon>
        <taxon>Beijerinckiaceae</taxon>
        <taxon>Beijerinckia</taxon>
    </lineage>
</organism>
<dbReference type="InterPro" id="IPR039426">
    <property type="entry name" value="TonB-dep_rcpt-like"/>
</dbReference>
<evidence type="ECO:0000256" key="13">
    <source>
        <dbReference type="PROSITE-ProRule" id="PRU10144"/>
    </source>
</evidence>